<feature type="region of interest" description="Disordered" evidence="3">
    <location>
        <begin position="1"/>
        <end position="21"/>
    </location>
</feature>
<dbReference type="InterPro" id="IPR029151">
    <property type="entry name" value="Sensor-like_sf"/>
</dbReference>
<dbReference type="SUPFAM" id="SSF103190">
    <property type="entry name" value="Sensory domain-like"/>
    <property type="match status" value="1"/>
</dbReference>
<evidence type="ECO:0000259" key="4">
    <source>
        <dbReference type="PROSITE" id="PS50111"/>
    </source>
</evidence>
<evidence type="ECO:0000313" key="5">
    <source>
        <dbReference type="EMBL" id="MTV50433.1"/>
    </source>
</evidence>
<evidence type="ECO:0000313" key="6">
    <source>
        <dbReference type="Proteomes" id="UP000430670"/>
    </source>
</evidence>
<proteinExistence type="predicted"/>
<keyword evidence="1 2" id="KW-0807">Transducer</keyword>
<evidence type="ECO:0000256" key="3">
    <source>
        <dbReference type="SAM" id="MobiDB-lite"/>
    </source>
</evidence>
<gene>
    <name evidence="5" type="ORF">GJ688_15845</name>
</gene>
<dbReference type="EMBL" id="WNKU01000025">
    <property type="protein sequence ID" value="MTV50433.1"/>
    <property type="molecule type" value="Genomic_DNA"/>
</dbReference>
<accession>A0A6I3SN34</accession>
<name>A0A6I3SN34_HELMO</name>
<evidence type="ECO:0000256" key="2">
    <source>
        <dbReference type="PROSITE-ProRule" id="PRU00284"/>
    </source>
</evidence>
<dbReference type="GO" id="GO:0007165">
    <property type="term" value="P:signal transduction"/>
    <property type="evidence" value="ECO:0007669"/>
    <property type="project" value="UniProtKB-KW"/>
</dbReference>
<dbReference type="PANTHER" id="PTHR32089">
    <property type="entry name" value="METHYL-ACCEPTING CHEMOTAXIS PROTEIN MCPB"/>
    <property type="match status" value="1"/>
</dbReference>
<keyword evidence="6" id="KW-1185">Reference proteome</keyword>
<comment type="caution">
    <text evidence="5">The sequence shown here is derived from an EMBL/GenBank/DDBJ whole genome shotgun (WGS) entry which is preliminary data.</text>
</comment>
<evidence type="ECO:0000256" key="1">
    <source>
        <dbReference type="ARBA" id="ARBA00023224"/>
    </source>
</evidence>
<dbReference type="InterPro" id="IPR004089">
    <property type="entry name" value="MCPsignal_dom"/>
</dbReference>
<dbReference type="Pfam" id="PF00015">
    <property type="entry name" value="MCPsignal"/>
    <property type="match status" value="1"/>
</dbReference>
<reference evidence="5 6" key="1">
    <citation type="submission" date="2019-11" db="EMBL/GenBank/DDBJ databases">
        <title>Whole-genome sequence of a the green, strictly anaerobic photosynthetic bacterium Heliobacillus mobilis DSM 6151.</title>
        <authorList>
            <person name="Kyndt J.A."/>
            <person name="Meyer T.E."/>
        </authorList>
    </citation>
    <scope>NUCLEOTIDE SEQUENCE [LARGE SCALE GENOMIC DNA]</scope>
    <source>
        <strain evidence="5 6">DSM 6151</strain>
    </source>
</reference>
<sequence>MLVIQNERKKEKHPMSQEESKTKSLIESIAVAAPFFGQVMLEDAMIGVVDQEKFLAYIPSKTINLGVKPGTPVPQEDQSMQDALQGRPSSLRIPDEAYGVPFLGKTIPIRDDHGNVLGALGIGYNISTQVSIEGLLQQVKEVTEDLKERSRGIAEAVQQLVTIIAEVRSNAEQANQNSYQTEKVLEFIRKIAKQTNLLGINASIEAARFGADGAGFSIVAKEIQALSKNSNGAADQIGRSLDEISQSIHEIAGFLKELDEKVNGYAGMWEEFDDQLETLMTMDSKAQDLIDSLVHA</sequence>
<organism evidence="5 6">
    <name type="scientific">Heliobacterium mobile</name>
    <name type="common">Heliobacillus mobilis</name>
    <dbReference type="NCBI Taxonomy" id="28064"/>
    <lineage>
        <taxon>Bacteria</taxon>
        <taxon>Bacillati</taxon>
        <taxon>Bacillota</taxon>
        <taxon>Clostridia</taxon>
        <taxon>Eubacteriales</taxon>
        <taxon>Heliobacteriaceae</taxon>
        <taxon>Heliobacterium</taxon>
    </lineage>
</organism>
<dbReference type="Proteomes" id="UP000430670">
    <property type="component" value="Unassembled WGS sequence"/>
</dbReference>
<dbReference type="Gene3D" id="1.10.287.950">
    <property type="entry name" value="Methyl-accepting chemotaxis protein"/>
    <property type="match status" value="1"/>
</dbReference>
<dbReference type="PANTHER" id="PTHR32089:SF112">
    <property type="entry name" value="LYSOZYME-LIKE PROTEIN-RELATED"/>
    <property type="match status" value="1"/>
</dbReference>
<dbReference type="GO" id="GO:0016020">
    <property type="term" value="C:membrane"/>
    <property type="evidence" value="ECO:0007669"/>
    <property type="project" value="InterPro"/>
</dbReference>
<protein>
    <recommendedName>
        <fullName evidence="4">Methyl-accepting transducer domain-containing protein</fullName>
    </recommendedName>
</protein>
<feature type="domain" description="Methyl-accepting transducer" evidence="4">
    <location>
        <begin position="143"/>
        <end position="296"/>
    </location>
</feature>
<dbReference type="PROSITE" id="PS50111">
    <property type="entry name" value="CHEMOTAXIS_TRANSDUC_2"/>
    <property type="match status" value="1"/>
</dbReference>
<dbReference type="AlphaFoldDB" id="A0A6I3SN34"/>
<dbReference type="SUPFAM" id="SSF58104">
    <property type="entry name" value="Methyl-accepting chemotaxis protein (MCP) signaling domain"/>
    <property type="match status" value="1"/>
</dbReference>
<dbReference type="OrthoDB" id="9807021at2"/>